<dbReference type="AlphaFoldDB" id="A0A9X0D764"/>
<evidence type="ECO:0000313" key="1">
    <source>
        <dbReference type="EMBL" id="KAJ7388108.1"/>
    </source>
</evidence>
<proteinExistence type="predicted"/>
<evidence type="ECO:0000313" key="2">
    <source>
        <dbReference type="Proteomes" id="UP001163046"/>
    </source>
</evidence>
<dbReference type="Proteomes" id="UP001163046">
    <property type="component" value="Unassembled WGS sequence"/>
</dbReference>
<dbReference type="EMBL" id="MU825637">
    <property type="protein sequence ID" value="KAJ7388108.1"/>
    <property type="molecule type" value="Genomic_DNA"/>
</dbReference>
<organism evidence="1 2">
    <name type="scientific">Desmophyllum pertusum</name>
    <dbReference type="NCBI Taxonomy" id="174260"/>
    <lineage>
        <taxon>Eukaryota</taxon>
        <taxon>Metazoa</taxon>
        <taxon>Cnidaria</taxon>
        <taxon>Anthozoa</taxon>
        <taxon>Hexacorallia</taxon>
        <taxon>Scleractinia</taxon>
        <taxon>Caryophylliina</taxon>
        <taxon>Caryophylliidae</taxon>
        <taxon>Desmophyllum</taxon>
    </lineage>
</organism>
<reference evidence="1" key="1">
    <citation type="submission" date="2023-01" db="EMBL/GenBank/DDBJ databases">
        <title>Genome assembly of the deep-sea coral Lophelia pertusa.</title>
        <authorList>
            <person name="Herrera S."/>
            <person name="Cordes E."/>
        </authorList>
    </citation>
    <scope>NUCLEOTIDE SEQUENCE</scope>
    <source>
        <strain evidence="1">USNM1676648</strain>
        <tissue evidence="1">Polyp</tissue>
    </source>
</reference>
<accession>A0A9X0D764</accession>
<protein>
    <submittedName>
        <fullName evidence="1">Uncharacterized protein</fullName>
    </submittedName>
</protein>
<dbReference type="OrthoDB" id="5986263at2759"/>
<name>A0A9X0D764_9CNID</name>
<comment type="caution">
    <text evidence="1">The sequence shown here is derived from an EMBL/GenBank/DDBJ whole genome shotgun (WGS) entry which is preliminary data.</text>
</comment>
<gene>
    <name evidence="1" type="ORF">OS493_039792</name>
</gene>
<sequence length="222" mass="24974">MAKTATAKGRRARCSVNEAAIRLPEIKTVQRRMAKGGKRLLNVCTLGTFSYKRDFDKKGGVIYYLGKIPPPGRGWNNPAGAAVASRRAGITVQRTSGGSGKTEQLLEYFKPEPSCTGIGKNVNSWWGVDFGENYTLLLKDYTLRHGTTDGQFVLSNWRIEGKLDGPLDSNDDWMMLKEHTNEIWDDSRSIPSPYMTKTWHIEDVNLVNPLKPKLIFAKFYDL</sequence>
<keyword evidence="2" id="KW-1185">Reference proteome</keyword>